<name>E2J771_9HEMI</name>
<dbReference type="PANTHER" id="PTHR37685:SF1">
    <property type="entry name" value="GEO11136P1-RELATED"/>
    <property type="match status" value="1"/>
</dbReference>
<dbReference type="PANTHER" id="PTHR37685">
    <property type="entry name" value="GEO11136P1-RELATED"/>
    <property type="match status" value="1"/>
</dbReference>
<evidence type="ECO:0000256" key="1">
    <source>
        <dbReference type="SAM" id="SignalP"/>
    </source>
</evidence>
<dbReference type="Pfam" id="PF15868">
    <property type="entry name" value="MBF2"/>
    <property type="match status" value="1"/>
</dbReference>
<evidence type="ECO:0000313" key="2">
    <source>
        <dbReference type="EMBL" id="ADN29789.1"/>
    </source>
</evidence>
<dbReference type="AlphaFoldDB" id="E2J771"/>
<feature type="chain" id="PRO_5003159755" evidence="1">
    <location>
        <begin position="29"/>
        <end position="139"/>
    </location>
</feature>
<protein>
    <submittedName>
        <fullName evidence="2">Hypothetical conserved insect secreted protein</fullName>
    </submittedName>
</protein>
<organism evidence="2">
    <name type="scientific">Triatoma matogrossensis</name>
    <dbReference type="NCBI Taxonomy" id="162370"/>
    <lineage>
        <taxon>Eukaryota</taxon>
        <taxon>Metazoa</taxon>
        <taxon>Ecdysozoa</taxon>
        <taxon>Arthropoda</taxon>
        <taxon>Hexapoda</taxon>
        <taxon>Insecta</taxon>
        <taxon>Pterygota</taxon>
        <taxon>Neoptera</taxon>
        <taxon>Paraneoptera</taxon>
        <taxon>Hemiptera</taxon>
        <taxon>Heteroptera</taxon>
        <taxon>Panheteroptera</taxon>
        <taxon>Cimicomorpha</taxon>
        <taxon>Reduviidae</taxon>
        <taxon>Triatominae</taxon>
        <taxon>Triatoma</taxon>
    </lineage>
</organism>
<dbReference type="InterPro" id="IPR031734">
    <property type="entry name" value="MBF2"/>
</dbReference>
<feature type="signal peptide" evidence="1">
    <location>
        <begin position="1"/>
        <end position="28"/>
    </location>
</feature>
<sequence length="139" mass="15485">MQQLTTTLFSILTIGIVIALIIPSPAWAANKCEGKSHNATFGMRKPGDKLIHKERIKSAWKLLGFVQKAVTYPAKDKKRKYIITYIKITDRYTNGHGGCASIVKGGVGYNHVKIHIKSQFTRGLDFIIEIYGIKPANGR</sequence>
<dbReference type="EMBL" id="HP429289">
    <property type="protein sequence ID" value="ADN29789.1"/>
    <property type="molecule type" value="mRNA"/>
</dbReference>
<reference evidence="2" key="1">
    <citation type="journal article" date="2012" name="Am. J. Trop. Med. Hyg.">
        <title>An insight into the sialotranscriptome of Triatoma matogrossensis, a kissing bug associated with fogo selvagem in South America.</title>
        <authorList>
            <person name="Assumpcao T.C."/>
            <person name="Eaton D.P."/>
            <person name="Pham V.M."/>
            <person name="Francischetti I.M."/>
            <person name="Aoki V."/>
            <person name="Hans-Filho G."/>
            <person name="Rivitti E.A."/>
            <person name="Valenzuela J.G."/>
            <person name="Diaz L.A."/>
            <person name="Ribeiro J.M."/>
        </authorList>
    </citation>
    <scope>NUCLEOTIDE SEQUENCE</scope>
    <source>
        <tissue evidence="2">Salivary gland</tissue>
    </source>
</reference>
<proteinExistence type="evidence at transcript level"/>
<keyword evidence="1" id="KW-0732">Signal</keyword>
<accession>E2J771</accession>